<protein>
    <recommendedName>
        <fullName evidence="4">Integral membrane protein</fullName>
    </recommendedName>
</protein>
<feature type="transmembrane region" description="Helical" evidence="1">
    <location>
        <begin position="45"/>
        <end position="69"/>
    </location>
</feature>
<proteinExistence type="predicted"/>
<keyword evidence="1" id="KW-1133">Transmembrane helix</keyword>
<keyword evidence="1" id="KW-0472">Membrane</keyword>
<evidence type="ECO:0000313" key="3">
    <source>
        <dbReference type="Proteomes" id="UP001199054"/>
    </source>
</evidence>
<gene>
    <name evidence="2" type="ORF">LG632_24530</name>
</gene>
<evidence type="ECO:0000256" key="1">
    <source>
        <dbReference type="SAM" id="Phobius"/>
    </source>
</evidence>
<dbReference type="Proteomes" id="UP001199054">
    <property type="component" value="Unassembled WGS sequence"/>
</dbReference>
<organism evidence="2 3">
    <name type="scientific">Streptomyces antimicrobicus</name>
    <dbReference type="NCBI Taxonomy" id="2883108"/>
    <lineage>
        <taxon>Bacteria</taxon>
        <taxon>Bacillati</taxon>
        <taxon>Actinomycetota</taxon>
        <taxon>Actinomycetes</taxon>
        <taxon>Kitasatosporales</taxon>
        <taxon>Streptomycetaceae</taxon>
        <taxon>Streptomyces</taxon>
    </lineage>
</organism>
<feature type="transmembrane region" description="Helical" evidence="1">
    <location>
        <begin position="81"/>
        <end position="100"/>
    </location>
</feature>
<evidence type="ECO:0008006" key="4">
    <source>
        <dbReference type="Google" id="ProtNLM"/>
    </source>
</evidence>
<keyword evidence="3" id="KW-1185">Reference proteome</keyword>
<dbReference type="RefSeq" id="WP_226729690.1">
    <property type="nucleotide sequence ID" value="NZ_JAJAUY010000131.1"/>
</dbReference>
<dbReference type="EMBL" id="JAJAUY010000131">
    <property type="protein sequence ID" value="MCB5182530.1"/>
    <property type="molecule type" value="Genomic_DNA"/>
</dbReference>
<reference evidence="2 3" key="1">
    <citation type="submission" date="2021-10" db="EMBL/GenBank/DDBJ databases">
        <title>Streptomyces sp. strain SMC 277, a novel streptomycete isolated from soil.</title>
        <authorList>
            <person name="Chanama M."/>
        </authorList>
    </citation>
    <scope>NUCLEOTIDE SEQUENCE [LARGE SCALE GENOMIC DNA]</scope>
    <source>
        <strain evidence="2 3">SMC 277</strain>
    </source>
</reference>
<feature type="transmembrane region" description="Helical" evidence="1">
    <location>
        <begin position="169"/>
        <end position="188"/>
    </location>
</feature>
<name>A0ABS8BD46_9ACTN</name>
<sequence>MPRRDLPPPPPPAHLRGRLDETAVRADRARFLRELGRQELGPGRLVLLWAVAAVVALGWSCVGLALMSFEQDRRLEDLVGVVYAVLGAGVLVPAGFWFAWGARRDRQVRRLLSAWAAAAPDPVADGPLRAPGRSLAWLLVSCVPGAAGLWLALGTALRARPGVTTYGEVTYLMGLGTILWLTGLLGAAKAAAHYRWALRVLTPRAPGRRSASTEHLPPG</sequence>
<keyword evidence="1" id="KW-0812">Transmembrane</keyword>
<comment type="caution">
    <text evidence="2">The sequence shown here is derived from an EMBL/GenBank/DDBJ whole genome shotgun (WGS) entry which is preliminary data.</text>
</comment>
<feature type="transmembrane region" description="Helical" evidence="1">
    <location>
        <begin position="135"/>
        <end position="157"/>
    </location>
</feature>
<evidence type="ECO:0000313" key="2">
    <source>
        <dbReference type="EMBL" id="MCB5182530.1"/>
    </source>
</evidence>
<accession>A0ABS8BD46</accession>